<proteinExistence type="predicted"/>
<dbReference type="AlphaFoldDB" id="A0A1V9QND0"/>
<comment type="caution">
    <text evidence="1">The sequence shown here is derived from an EMBL/GenBank/DDBJ whole genome shotgun (WGS) entry which is preliminary data.</text>
</comment>
<gene>
    <name evidence="1" type="ORF">B6U60_10060</name>
</gene>
<reference evidence="1 2" key="1">
    <citation type="submission" date="2017-03" db="EMBL/GenBank/DDBJ databases">
        <title>Phylogenomics and comparative genomics of Lactobacillus salivarius, a mammalian gut commensal.</title>
        <authorList>
            <person name="Harris H.M."/>
        </authorList>
    </citation>
    <scope>NUCLEOTIDE SEQUENCE [LARGE SCALE GENOMIC DNA]</scope>
    <source>
        <strain evidence="1 2">LMG 14477</strain>
    </source>
</reference>
<name>A0A1V9QND0_9LACO</name>
<dbReference type="Proteomes" id="UP000192638">
    <property type="component" value="Unassembled WGS sequence"/>
</dbReference>
<dbReference type="EMBL" id="NBEB01000110">
    <property type="protein sequence ID" value="OQQ81606.1"/>
    <property type="molecule type" value="Genomic_DNA"/>
</dbReference>
<organism evidence="1 2">
    <name type="scientific">Ligilactobacillus salivarius</name>
    <dbReference type="NCBI Taxonomy" id="1624"/>
    <lineage>
        <taxon>Bacteria</taxon>
        <taxon>Bacillati</taxon>
        <taxon>Bacillota</taxon>
        <taxon>Bacilli</taxon>
        <taxon>Lactobacillales</taxon>
        <taxon>Lactobacillaceae</taxon>
        <taxon>Ligilactobacillus</taxon>
    </lineage>
</organism>
<accession>A0A1V9QND0</accession>
<evidence type="ECO:0000313" key="1">
    <source>
        <dbReference type="EMBL" id="OQQ81606.1"/>
    </source>
</evidence>
<sequence>MTFDEYLIRLEAFQLRTIKRNEELAYQAWLNQQVQATTGSSKNPKPKFRKFDQFFDTNKMIDEVRGNFEANYKVTKKQNTLRTNENLFAERLKEFRQLKKQGKIKPWNMRTEEERGGF</sequence>
<protein>
    <submittedName>
        <fullName evidence="1">Uncharacterized protein</fullName>
    </submittedName>
</protein>
<evidence type="ECO:0000313" key="2">
    <source>
        <dbReference type="Proteomes" id="UP000192638"/>
    </source>
</evidence>